<dbReference type="Proteomes" id="UP000035932">
    <property type="component" value="Unassembled WGS sequence"/>
</dbReference>
<evidence type="ECO:0000313" key="3">
    <source>
        <dbReference type="Proteomes" id="UP000035932"/>
    </source>
</evidence>
<dbReference type="EMBL" id="LFML01000159">
    <property type="protein sequence ID" value="KMO93794.1"/>
    <property type="molecule type" value="Genomic_DNA"/>
</dbReference>
<comment type="caution">
    <text evidence="2">The sequence shown here is derived from an EMBL/GenBank/DDBJ whole genome shotgun (WGS) entry which is preliminary data.</text>
</comment>
<dbReference type="OrthoDB" id="4220183at2"/>
<dbReference type="AlphaFoldDB" id="A0A0J6XFA2"/>
<keyword evidence="1" id="KW-0175">Coiled coil</keyword>
<organism evidence="2 3">
    <name type="scientific">Streptomyces roseus</name>
    <dbReference type="NCBI Taxonomy" id="66430"/>
    <lineage>
        <taxon>Bacteria</taxon>
        <taxon>Bacillati</taxon>
        <taxon>Actinomycetota</taxon>
        <taxon>Actinomycetes</taxon>
        <taxon>Kitasatosporales</taxon>
        <taxon>Streptomycetaceae</taxon>
        <taxon>Streptomyces</taxon>
    </lineage>
</organism>
<dbReference type="Pfam" id="PF19746">
    <property type="entry name" value="DUF6233"/>
    <property type="match status" value="1"/>
</dbReference>
<gene>
    <name evidence="2" type="ORF">ACS04_32980</name>
</gene>
<feature type="coiled-coil region" evidence="1">
    <location>
        <begin position="15"/>
        <end position="42"/>
    </location>
</feature>
<evidence type="ECO:0000256" key="1">
    <source>
        <dbReference type="SAM" id="Coils"/>
    </source>
</evidence>
<keyword evidence="3" id="KW-1185">Reference proteome</keyword>
<proteinExistence type="predicted"/>
<protein>
    <submittedName>
        <fullName evidence="2">Uncharacterized protein</fullName>
    </submittedName>
</protein>
<dbReference type="PATRIC" id="fig|66430.4.peg.3253"/>
<sequence length="109" mass="12064">MSELPPDLPRLRTVVTYLRSELNRAERALNTAEEREALAARRRPPAEPPAWLIERGIGTGRLPVRVHAGGCWDARKRCTGMSVDEARRALAEGVQACPHCRPDATLGIE</sequence>
<dbReference type="InterPro" id="IPR046200">
    <property type="entry name" value="DUF6233"/>
</dbReference>
<reference evidence="2 3" key="1">
    <citation type="submission" date="2015-06" db="EMBL/GenBank/DDBJ databases">
        <title>Recapitulation of the evolution of biosynthetic gene clusters reveals hidden chemical diversity on bacterial genomes.</title>
        <authorList>
            <person name="Cruz-Morales P."/>
            <person name="Martinez-Guerrero C."/>
            <person name="Morales-Escalante M.A."/>
            <person name="Yanez-Guerra L.A."/>
            <person name="Kopp J.F."/>
            <person name="Feldmann J."/>
            <person name="Ramos-Aboites H.E."/>
            <person name="Barona-Gomez F."/>
        </authorList>
    </citation>
    <scope>NUCLEOTIDE SEQUENCE [LARGE SCALE GENOMIC DNA]</scope>
    <source>
        <strain evidence="2 3">ATCC 31245</strain>
    </source>
</reference>
<dbReference type="RefSeq" id="WP_048480529.1">
    <property type="nucleotide sequence ID" value="NZ_JBIRUD010000003.1"/>
</dbReference>
<accession>A0A0J6XFA2</accession>
<name>A0A0J6XFA2_9ACTN</name>
<evidence type="ECO:0000313" key="2">
    <source>
        <dbReference type="EMBL" id="KMO93794.1"/>
    </source>
</evidence>